<keyword evidence="1" id="KW-0347">Helicase</keyword>
<keyword evidence="2" id="KW-1185">Reference proteome</keyword>
<reference evidence="1 2" key="1">
    <citation type="journal article" date="2018" name="Mol. Plant">
        <title>The genome of Artemisia annua provides insight into the evolution of Asteraceae family and artemisinin biosynthesis.</title>
        <authorList>
            <person name="Shen Q."/>
            <person name="Zhang L."/>
            <person name="Liao Z."/>
            <person name="Wang S."/>
            <person name="Yan T."/>
            <person name="Shi P."/>
            <person name="Liu M."/>
            <person name="Fu X."/>
            <person name="Pan Q."/>
            <person name="Wang Y."/>
            <person name="Lv Z."/>
            <person name="Lu X."/>
            <person name="Zhang F."/>
            <person name="Jiang W."/>
            <person name="Ma Y."/>
            <person name="Chen M."/>
            <person name="Hao X."/>
            <person name="Li L."/>
            <person name="Tang Y."/>
            <person name="Lv G."/>
            <person name="Zhou Y."/>
            <person name="Sun X."/>
            <person name="Brodelius P.E."/>
            <person name="Rose J.K.C."/>
            <person name="Tang K."/>
        </authorList>
    </citation>
    <scope>NUCLEOTIDE SEQUENCE [LARGE SCALE GENOMIC DNA]</scope>
    <source>
        <strain evidence="2">cv. Huhao1</strain>
        <tissue evidence="1">Leaf</tissue>
    </source>
</reference>
<dbReference type="EMBL" id="PKPP01000717">
    <property type="protein sequence ID" value="PWA89442.1"/>
    <property type="molecule type" value="Genomic_DNA"/>
</dbReference>
<dbReference type="AlphaFoldDB" id="A0A2U1PUQ3"/>
<keyword evidence="1" id="KW-0547">Nucleotide-binding</keyword>
<comment type="caution">
    <text evidence="1">The sequence shown here is derived from an EMBL/GenBank/DDBJ whole genome shotgun (WGS) entry which is preliminary data.</text>
</comment>
<dbReference type="STRING" id="35608.A0A2U1PUQ3"/>
<accession>A0A2U1PUQ3</accession>
<sequence>MKPFTHEGHTNLKAEIVEGLMHILDEHNKLVQIFRTARDKCYEGNVPEMKIQLYNVVGALQYQLPTSGTLGAIVFGNAADSITDYDVIIEYRDRRPKRINKLHSSYMSLQFPILFVYGQPGYNTKMEVQELLLDLLHMFISIQKEPDNM</sequence>
<dbReference type="GO" id="GO:0004386">
    <property type="term" value="F:helicase activity"/>
    <property type="evidence" value="ECO:0007669"/>
    <property type="project" value="UniProtKB-KW"/>
</dbReference>
<dbReference type="PANTHER" id="PTHR45786:SF74">
    <property type="entry name" value="ATP-DEPENDENT DNA HELICASE"/>
    <property type="match status" value="1"/>
</dbReference>
<evidence type="ECO:0000313" key="2">
    <source>
        <dbReference type="Proteomes" id="UP000245207"/>
    </source>
</evidence>
<keyword evidence="1" id="KW-0378">Hydrolase</keyword>
<dbReference type="Proteomes" id="UP000245207">
    <property type="component" value="Unassembled WGS sequence"/>
</dbReference>
<gene>
    <name evidence="1" type="ORF">CTI12_AA109010</name>
</gene>
<protein>
    <submittedName>
        <fullName evidence="1">Helitron helicase-like domain-containing protein</fullName>
    </submittedName>
</protein>
<organism evidence="1 2">
    <name type="scientific">Artemisia annua</name>
    <name type="common">Sweet wormwood</name>
    <dbReference type="NCBI Taxonomy" id="35608"/>
    <lineage>
        <taxon>Eukaryota</taxon>
        <taxon>Viridiplantae</taxon>
        <taxon>Streptophyta</taxon>
        <taxon>Embryophyta</taxon>
        <taxon>Tracheophyta</taxon>
        <taxon>Spermatophyta</taxon>
        <taxon>Magnoliopsida</taxon>
        <taxon>eudicotyledons</taxon>
        <taxon>Gunneridae</taxon>
        <taxon>Pentapetalae</taxon>
        <taxon>asterids</taxon>
        <taxon>campanulids</taxon>
        <taxon>Asterales</taxon>
        <taxon>Asteraceae</taxon>
        <taxon>Asteroideae</taxon>
        <taxon>Anthemideae</taxon>
        <taxon>Artemisiinae</taxon>
        <taxon>Artemisia</taxon>
    </lineage>
</organism>
<dbReference type="PANTHER" id="PTHR45786">
    <property type="entry name" value="DNA BINDING PROTEIN-LIKE"/>
    <property type="match status" value="1"/>
</dbReference>
<dbReference type="OrthoDB" id="1928976at2759"/>
<keyword evidence="1" id="KW-0067">ATP-binding</keyword>
<name>A0A2U1PUQ3_ARTAN</name>
<proteinExistence type="predicted"/>
<evidence type="ECO:0000313" key="1">
    <source>
        <dbReference type="EMBL" id="PWA89442.1"/>
    </source>
</evidence>